<feature type="coiled-coil region" evidence="1">
    <location>
        <begin position="152"/>
        <end position="179"/>
    </location>
</feature>
<organism evidence="2 3">
    <name type="scientific">Haloarcula amylolytica JCM 13557</name>
    <dbReference type="NCBI Taxonomy" id="1227452"/>
    <lineage>
        <taxon>Archaea</taxon>
        <taxon>Methanobacteriati</taxon>
        <taxon>Methanobacteriota</taxon>
        <taxon>Stenosarchaea group</taxon>
        <taxon>Halobacteria</taxon>
        <taxon>Halobacteriales</taxon>
        <taxon>Haloarculaceae</taxon>
        <taxon>Haloarcula</taxon>
    </lineage>
</organism>
<accession>M0K7I2</accession>
<comment type="caution">
    <text evidence="2">The sequence shown here is derived from an EMBL/GenBank/DDBJ whole genome shotgun (WGS) entry which is preliminary data.</text>
</comment>
<protein>
    <submittedName>
        <fullName evidence="2">Uncharacterized protein</fullName>
    </submittedName>
</protein>
<sequence length="179" mass="20345">MEENGDVKLEIRNIPAGFTYNDLEEFADARGWLKTDEYASEDTDEWYLTYRSESEAVRIEIDSESQINGSVVNNVIIQSDPIDVTGDKELYNRLCAQAVRKDLRVQVDDTKGLWNQLRGSPDYETDDAPSEETFEQLSNAAEQVRAQLVCQRTSLKTTVDDLEEIVSEMESAYSELADN</sequence>
<dbReference type="EMBL" id="AOLW01000047">
    <property type="protein sequence ID" value="EMA17161.1"/>
    <property type="molecule type" value="Genomic_DNA"/>
</dbReference>
<name>M0K7I2_9EURY</name>
<keyword evidence="3" id="KW-1185">Reference proteome</keyword>
<evidence type="ECO:0000313" key="3">
    <source>
        <dbReference type="Proteomes" id="UP000011623"/>
    </source>
</evidence>
<dbReference type="Proteomes" id="UP000011623">
    <property type="component" value="Unassembled WGS sequence"/>
</dbReference>
<evidence type="ECO:0000256" key="1">
    <source>
        <dbReference type="SAM" id="Coils"/>
    </source>
</evidence>
<proteinExistence type="predicted"/>
<dbReference type="AlphaFoldDB" id="M0K7I2"/>
<keyword evidence="1" id="KW-0175">Coiled coil</keyword>
<dbReference type="PATRIC" id="fig|1227452.3.peg.3554"/>
<reference evidence="2 3" key="1">
    <citation type="journal article" date="2014" name="PLoS Genet.">
        <title>Phylogenetically driven sequencing of extremely halophilic archaea reveals strategies for static and dynamic osmo-response.</title>
        <authorList>
            <person name="Becker E.A."/>
            <person name="Seitzer P.M."/>
            <person name="Tritt A."/>
            <person name="Larsen D."/>
            <person name="Krusor M."/>
            <person name="Yao A.I."/>
            <person name="Wu D."/>
            <person name="Madern D."/>
            <person name="Eisen J.A."/>
            <person name="Darling A.E."/>
            <person name="Facciotti M.T."/>
        </authorList>
    </citation>
    <scope>NUCLEOTIDE SEQUENCE [LARGE SCALE GENOMIC DNA]</scope>
    <source>
        <strain evidence="2 3">JCM 13557</strain>
    </source>
</reference>
<gene>
    <name evidence="2" type="ORF">C442_17865</name>
</gene>
<evidence type="ECO:0000313" key="2">
    <source>
        <dbReference type="EMBL" id="EMA17161.1"/>
    </source>
</evidence>